<dbReference type="InterPro" id="IPR003439">
    <property type="entry name" value="ABC_transporter-like_ATP-bd"/>
</dbReference>
<evidence type="ECO:0008006" key="14">
    <source>
        <dbReference type="Google" id="ProtNLM"/>
    </source>
</evidence>
<keyword evidence="5" id="KW-0547">Nucleotide-binding</keyword>
<dbReference type="SUPFAM" id="SSF90123">
    <property type="entry name" value="ABC transporter transmembrane region"/>
    <property type="match status" value="2"/>
</dbReference>
<feature type="transmembrane region" description="Helical" evidence="9">
    <location>
        <begin position="318"/>
        <end position="342"/>
    </location>
</feature>
<dbReference type="EMBL" id="JABFTP020000144">
    <property type="protein sequence ID" value="KAL3283447.1"/>
    <property type="molecule type" value="Genomic_DNA"/>
</dbReference>
<dbReference type="FunFam" id="1.20.1560.10:FF:000006">
    <property type="entry name" value="ATP-binding cassette, sub-family C (CFTR/MRP), member 9"/>
    <property type="match status" value="1"/>
</dbReference>
<feature type="transmembrane region" description="Helical" evidence="9">
    <location>
        <begin position="348"/>
        <end position="373"/>
    </location>
</feature>
<keyword evidence="2" id="KW-0813">Transport</keyword>
<dbReference type="CDD" id="cd18579">
    <property type="entry name" value="ABC_6TM_ABCC_D1"/>
    <property type="match status" value="1"/>
</dbReference>
<organism evidence="12 13">
    <name type="scientific">Cryptolaemus montrouzieri</name>
    <dbReference type="NCBI Taxonomy" id="559131"/>
    <lineage>
        <taxon>Eukaryota</taxon>
        <taxon>Metazoa</taxon>
        <taxon>Ecdysozoa</taxon>
        <taxon>Arthropoda</taxon>
        <taxon>Hexapoda</taxon>
        <taxon>Insecta</taxon>
        <taxon>Pterygota</taxon>
        <taxon>Neoptera</taxon>
        <taxon>Endopterygota</taxon>
        <taxon>Coleoptera</taxon>
        <taxon>Polyphaga</taxon>
        <taxon>Cucujiformia</taxon>
        <taxon>Coccinelloidea</taxon>
        <taxon>Coccinellidae</taxon>
        <taxon>Scymninae</taxon>
        <taxon>Scymnini</taxon>
        <taxon>Cryptolaemus</taxon>
    </lineage>
</organism>
<keyword evidence="6" id="KW-0067">ATP-binding</keyword>
<feature type="domain" description="ABC transporter" evidence="10">
    <location>
        <begin position="406"/>
        <end position="627"/>
    </location>
</feature>
<name>A0ABD2NXL7_9CUCU</name>
<keyword evidence="13" id="KW-1185">Reference proteome</keyword>
<keyword evidence="8 9" id="KW-0472">Membrane</keyword>
<dbReference type="InterPro" id="IPR003593">
    <property type="entry name" value="AAA+_ATPase"/>
</dbReference>
<dbReference type="PROSITE" id="PS50893">
    <property type="entry name" value="ABC_TRANSPORTER_2"/>
    <property type="match status" value="1"/>
</dbReference>
<dbReference type="PANTHER" id="PTHR24223:SF415">
    <property type="entry name" value="FI20190P1"/>
    <property type="match status" value="1"/>
</dbReference>
<reference evidence="12 13" key="1">
    <citation type="journal article" date="2021" name="BMC Biol.">
        <title>Horizontally acquired antibacterial genes associated with adaptive radiation of ladybird beetles.</title>
        <authorList>
            <person name="Li H.S."/>
            <person name="Tang X.F."/>
            <person name="Huang Y.H."/>
            <person name="Xu Z.Y."/>
            <person name="Chen M.L."/>
            <person name="Du X.Y."/>
            <person name="Qiu B.Y."/>
            <person name="Chen P.T."/>
            <person name="Zhang W."/>
            <person name="Slipinski A."/>
            <person name="Escalona H.E."/>
            <person name="Waterhouse R.M."/>
            <person name="Zwick A."/>
            <person name="Pang H."/>
        </authorList>
    </citation>
    <scope>NUCLEOTIDE SEQUENCE [LARGE SCALE GENOMIC DNA]</scope>
    <source>
        <strain evidence="12">SYSU2018</strain>
    </source>
</reference>
<protein>
    <recommendedName>
        <fullName evidence="14">Multidrug resistance-associated protein 4</fullName>
    </recommendedName>
</protein>
<evidence type="ECO:0000256" key="8">
    <source>
        <dbReference type="ARBA" id="ARBA00023136"/>
    </source>
</evidence>
<evidence type="ECO:0000256" key="3">
    <source>
        <dbReference type="ARBA" id="ARBA00022692"/>
    </source>
</evidence>
<feature type="transmembrane region" description="Helical" evidence="9">
    <location>
        <begin position="131"/>
        <end position="148"/>
    </location>
</feature>
<dbReference type="InterPro" id="IPR050173">
    <property type="entry name" value="ABC_transporter_C-like"/>
</dbReference>
<dbReference type="Gene3D" id="1.20.1560.10">
    <property type="entry name" value="ABC transporter type 1, transmembrane domain"/>
    <property type="match status" value="2"/>
</dbReference>
<dbReference type="InterPro" id="IPR011527">
    <property type="entry name" value="ABC1_TM_dom"/>
</dbReference>
<evidence type="ECO:0000256" key="4">
    <source>
        <dbReference type="ARBA" id="ARBA00022737"/>
    </source>
</evidence>
<feature type="transmembrane region" description="Helical" evidence="9">
    <location>
        <begin position="865"/>
        <end position="884"/>
    </location>
</feature>
<dbReference type="Pfam" id="PF00664">
    <property type="entry name" value="ABC_membrane"/>
    <property type="match status" value="2"/>
</dbReference>
<dbReference type="PROSITE" id="PS50929">
    <property type="entry name" value="ABC_TM1F"/>
    <property type="match status" value="2"/>
</dbReference>
<dbReference type="InterPro" id="IPR027417">
    <property type="entry name" value="P-loop_NTPase"/>
</dbReference>
<keyword evidence="3 9" id="KW-0812">Transmembrane</keyword>
<feature type="transmembrane region" description="Helical" evidence="9">
    <location>
        <begin position="890"/>
        <end position="910"/>
    </location>
</feature>
<comment type="caution">
    <text evidence="12">The sequence shown here is derived from an EMBL/GenBank/DDBJ whole genome shotgun (WGS) entry which is preliminary data.</text>
</comment>
<feature type="domain" description="ABC transmembrane type-1" evidence="11">
    <location>
        <begin position="94"/>
        <end position="375"/>
    </location>
</feature>
<dbReference type="InterPro" id="IPR036640">
    <property type="entry name" value="ABC1_TM_sf"/>
</dbReference>
<evidence type="ECO:0000256" key="1">
    <source>
        <dbReference type="ARBA" id="ARBA00004141"/>
    </source>
</evidence>
<keyword evidence="4" id="KW-0677">Repeat</keyword>
<gene>
    <name evidence="12" type="ORF">HHI36_006592</name>
</gene>
<dbReference type="PANTHER" id="PTHR24223">
    <property type="entry name" value="ATP-BINDING CASSETTE SUB-FAMILY C"/>
    <property type="match status" value="1"/>
</dbReference>
<evidence type="ECO:0000313" key="13">
    <source>
        <dbReference type="Proteomes" id="UP001516400"/>
    </source>
</evidence>
<feature type="transmembrane region" description="Helical" evidence="9">
    <location>
        <begin position="233"/>
        <end position="256"/>
    </location>
</feature>
<evidence type="ECO:0000256" key="7">
    <source>
        <dbReference type="ARBA" id="ARBA00022989"/>
    </source>
</evidence>
<proteinExistence type="predicted"/>
<dbReference type="GO" id="GO:0005524">
    <property type="term" value="F:ATP binding"/>
    <property type="evidence" value="ECO:0007669"/>
    <property type="project" value="UniProtKB-KW"/>
</dbReference>
<dbReference type="SMART" id="SM00382">
    <property type="entry name" value="AAA"/>
    <property type="match status" value="1"/>
</dbReference>
<dbReference type="Gene3D" id="3.40.50.300">
    <property type="entry name" value="P-loop containing nucleotide triphosphate hydrolases"/>
    <property type="match status" value="1"/>
</dbReference>
<evidence type="ECO:0000256" key="5">
    <source>
        <dbReference type="ARBA" id="ARBA00022741"/>
    </source>
</evidence>
<evidence type="ECO:0000259" key="11">
    <source>
        <dbReference type="PROSITE" id="PS50929"/>
    </source>
</evidence>
<dbReference type="FunFam" id="3.40.50.300:FF:000973">
    <property type="entry name" value="Multidrug resistance-associated protein 4"/>
    <property type="match status" value="1"/>
</dbReference>
<dbReference type="Pfam" id="PF00005">
    <property type="entry name" value="ABC_tran"/>
    <property type="match status" value="1"/>
</dbReference>
<dbReference type="Proteomes" id="UP001516400">
    <property type="component" value="Unassembled WGS sequence"/>
</dbReference>
<dbReference type="PROSITE" id="PS00211">
    <property type="entry name" value="ABC_TRANSPORTER_1"/>
    <property type="match status" value="1"/>
</dbReference>
<dbReference type="AlphaFoldDB" id="A0ABD2NXL7"/>
<evidence type="ECO:0000256" key="9">
    <source>
        <dbReference type="SAM" id="Phobius"/>
    </source>
</evidence>
<dbReference type="CDD" id="cd03250">
    <property type="entry name" value="ABCC_MRP_domain1"/>
    <property type="match status" value="1"/>
</dbReference>
<evidence type="ECO:0000256" key="2">
    <source>
        <dbReference type="ARBA" id="ARBA00022448"/>
    </source>
</evidence>
<keyword evidence="7 9" id="KW-1133">Transmembrane helix</keyword>
<dbReference type="SUPFAM" id="SSF52540">
    <property type="entry name" value="P-loop containing nucleoside triphosphate hydrolases"/>
    <property type="match status" value="1"/>
</dbReference>
<dbReference type="GO" id="GO:0016020">
    <property type="term" value="C:membrane"/>
    <property type="evidence" value="ECO:0007669"/>
    <property type="project" value="UniProtKB-SubCell"/>
</dbReference>
<sequence length="924" mass="104628">MESAHSLKRDNPAESANLFSKLFFIWMRTVIHEANTEELSLQNLYKIEEKDKSTYLAMILTKTWDIEMKNAKLRNRDPSLLRAIAKAFFLEYSIWGFVFFISTGVLKTLQPLVLSNLIKLIGTAKYDSSEIVINGIVLCSICCLSAFLDHHSMHALFSIGMRIRVAVSSLIYRKILKLSPHLETKVTTGQIVNLLSNDASKFAYHLDVLHWLWIAPIQVTILTYSIWKQIGISTSIGISFFVIILLPQQLIIAKLLSKYQEKKSKNTDHRITMMSYISSGIQVIKMYVWEKPFELIIEGARNKEIKYLRKTAHARGIITSYMIFTLRSTFAATLICFSLTGHEIKAEIVFPVTMLFSLMMSTLSGTLSSIMYYGAETFISIKRLEAILILKEKETLTVDPSANNNICLRHVQASWESNIPTLKDLNMNIAPGSFFAIIGPVASGKSSLLKLLIGELISSSGTIHIPGTISYAAQESWLFGASIKKNILFGNEFDKYRYQNIIKICALEKDLQQFPKGDETNVADRGVSLSGGQRARINLARAIYRKADIYLIDDPLSAVDTTVGKHLFDHCFVKYLKGKTRILITQHLQYVQKADWIIVLNKGSIVAEGTFDQILEKNLEFTNSMITSEETTGKEHSEVLKLFSTPTKTKILQDEKGKENMENQEDKCNYKGCAYWDYAKNGGNFPLLCIMASVFLLCQLVVSGADFWVSIWTHMEDLVSHSTPILNTSTELKLIHMNNSESYYHYDFVEHKGQSSSTAQTTSFLQSFWNKYTQRVIVNGNEFTILTNEMIIYIYVSFVISLIVLAVTKSILFHNFCVSASKHLHNNMFKCLLQAPMRFFDTNCNGKLLNRFAKDMGAIDEHMPVALLAMIEVSLITCGALILILITNPYLIITVTISCVLLYKVVTRYVTTTRFLRLLECAGM</sequence>
<evidence type="ECO:0000313" key="12">
    <source>
        <dbReference type="EMBL" id="KAL3283447.1"/>
    </source>
</evidence>
<feature type="domain" description="ABC transmembrane type-1" evidence="11">
    <location>
        <begin position="759"/>
        <end position="914"/>
    </location>
</feature>
<comment type="subcellular location">
    <subcellularLocation>
        <location evidence="1">Membrane</location>
        <topology evidence="1">Multi-pass membrane protein</topology>
    </subcellularLocation>
</comment>
<dbReference type="InterPro" id="IPR017871">
    <property type="entry name" value="ABC_transporter-like_CS"/>
</dbReference>
<feature type="transmembrane region" description="Helical" evidence="9">
    <location>
        <begin position="92"/>
        <end position="110"/>
    </location>
</feature>
<accession>A0ABD2NXL7</accession>
<dbReference type="InterPro" id="IPR044746">
    <property type="entry name" value="ABCC_6TM_D1"/>
</dbReference>
<feature type="transmembrane region" description="Helical" evidence="9">
    <location>
        <begin position="790"/>
        <end position="812"/>
    </location>
</feature>
<evidence type="ECO:0000256" key="6">
    <source>
        <dbReference type="ARBA" id="ARBA00022840"/>
    </source>
</evidence>
<evidence type="ECO:0000259" key="10">
    <source>
        <dbReference type="PROSITE" id="PS50893"/>
    </source>
</evidence>